<proteinExistence type="predicted"/>
<gene>
    <name evidence="1" type="ORF">BDV98DRAFT_129713</name>
</gene>
<name>A0A5C3QD51_9AGAR</name>
<dbReference type="EMBL" id="ML178831">
    <property type="protein sequence ID" value="TFK99972.1"/>
    <property type="molecule type" value="Genomic_DNA"/>
</dbReference>
<organism evidence="1 2">
    <name type="scientific">Pterulicium gracile</name>
    <dbReference type="NCBI Taxonomy" id="1884261"/>
    <lineage>
        <taxon>Eukaryota</taxon>
        <taxon>Fungi</taxon>
        <taxon>Dikarya</taxon>
        <taxon>Basidiomycota</taxon>
        <taxon>Agaricomycotina</taxon>
        <taxon>Agaricomycetes</taxon>
        <taxon>Agaricomycetidae</taxon>
        <taxon>Agaricales</taxon>
        <taxon>Pleurotineae</taxon>
        <taxon>Pterulaceae</taxon>
        <taxon>Pterulicium</taxon>
    </lineage>
</organism>
<dbReference type="AlphaFoldDB" id="A0A5C3QD51"/>
<dbReference type="Gene3D" id="3.80.10.10">
    <property type="entry name" value="Ribonuclease Inhibitor"/>
    <property type="match status" value="1"/>
</dbReference>
<accession>A0A5C3QD51</accession>
<dbReference type="OrthoDB" id="3071584at2759"/>
<evidence type="ECO:0000313" key="2">
    <source>
        <dbReference type="Proteomes" id="UP000305067"/>
    </source>
</evidence>
<dbReference type="InterPro" id="IPR032675">
    <property type="entry name" value="LRR_dom_sf"/>
</dbReference>
<evidence type="ECO:0008006" key="3">
    <source>
        <dbReference type="Google" id="ProtNLM"/>
    </source>
</evidence>
<dbReference type="SUPFAM" id="SSF52047">
    <property type="entry name" value="RNI-like"/>
    <property type="match status" value="1"/>
</dbReference>
<dbReference type="Proteomes" id="UP000305067">
    <property type="component" value="Unassembled WGS sequence"/>
</dbReference>
<protein>
    <recommendedName>
        <fullName evidence="3">F-box domain-containing protein</fullName>
    </recommendedName>
</protein>
<sequence>MVELPPELWLRILQYTDPESTSAQSKLYAVNRVFYDHIMGLKYAELDVSIYPRSLKWHNDPLVRPPLRVVVALRDESNRGRVRSVAISNRGYPWWKSQQEKRDIELYGDTISTPSEPSRGLLGRLTGMFNAKADSKSIYAHASKESVQQLLALPHLTTLKIELWIDKHDPPSSLPKQILFNAALTLTTLYMKFQNPADFSFVFQDHHNTDSTSFPSIHHLRLEFGAEWFEDSTPPLGILSTLANNIPKVKILELFLAFPIDNPTPTLAFLVPLQKPGLFDLEEMRVVGNFSRAGQRFGLVSAMLGNPFMSLRVLDLVPLEEASHMETRREGATLAPGHVAPTGEEVSWPIPELYESWGLVHLRIPAPHTAAGLEGLCQMVHHSSETLQSLRIFACDGVCGQSWTSSCTGFDGADVQTLLGLLQGCPRLRQLDICVRYLTVTLLKDVQTQCPSVQELCIRWWQPGSSDTMSSSVIDDTFRHTLFPHAHHARGYWRTLSFSTSDRYALAPVHHMRTAMQDTHWRTSAPLDVHRWDKQELDFVPGAIQLDADVREGEFSRFKEQWYRYRADMQHDDL</sequence>
<reference evidence="1 2" key="1">
    <citation type="journal article" date="2019" name="Nat. Ecol. Evol.">
        <title>Megaphylogeny resolves global patterns of mushroom evolution.</title>
        <authorList>
            <person name="Varga T."/>
            <person name="Krizsan K."/>
            <person name="Foldi C."/>
            <person name="Dima B."/>
            <person name="Sanchez-Garcia M."/>
            <person name="Sanchez-Ramirez S."/>
            <person name="Szollosi G.J."/>
            <person name="Szarkandi J.G."/>
            <person name="Papp V."/>
            <person name="Albert L."/>
            <person name="Andreopoulos W."/>
            <person name="Angelini C."/>
            <person name="Antonin V."/>
            <person name="Barry K.W."/>
            <person name="Bougher N.L."/>
            <person name="Buchanan P."/>
            <person name="Buyck B."/>
            <person name="Bense V."/>
            <person name="Catcheside P."/>
            <person name="Chovatia M."/>
            <person name="Cooper J."/>
            <person name="Damon W."/>
            <person name="Desjardin D."/>
            <person name="Finy P."/>
            <person name="Geml J."/>
            <person name="Haridas S."/>
            <person name="Hughes K."/>
            <person name="Justo A."/>
            <person name="Karasinski D."/>
            <person name="Kautmanova I."/>
            <person name="Kiss B."/>
            <person name="Kocsube S."/>
            <person name="Kotiranta H."/>
            <person name="LaButti K.M."/>
            <person name="Lechner B.E."/>
            <person name="Liimatainen K."/>
            <person name="Lipzen A."/>
            <person name="Lukacs Z."/>
            <person name="Mihaltcheva S."/>
            <person name="Morgado L.N."/>
            <person name="Niskanen T."/>
            <person name="Noordeloos M.E."/>
            <person name="Ohm R.A."/>
            <person name="Ortiz-Santana B."/>
            <person name="Ovrebo C."/>
            <person name="Racz N."/>
            <person name="Riley R."/>
            <person name="Savchenko A."/>
            <person name="Shiryaev A."/>
            <person name="Soop K."/>
            <person name="Spirin V."/>
            <person name="Szebenyi C."/>
            <person name="Tomsovsky M."/>
            <person name="Tulloss R.E."/>
            <person name="Uehling J."/>
            <person name="Grigoriev I.V."/>
            <person name="Vagvolgyi C."/>
            <person name="Papp T."/>
            <person name="Martin F.M."/>
            <person name="Miettinen O."/>
            <person name="Hibbett D.S."/>
            <person name="Nagy L.G."/>
        </authorList>
    </citation>
    <scope>NUCLEOTIDE SEQUENCE [LARGE SCALE GENOMIC DNA]</scope>
    <source>
        <strain evidence="1 2">CBS 309.79</strain>
    </source>
</reference>
<evidence type="ECO:0000313" key="1">
    <source>
        <dbReference type="EMBL" id="TFK99972.1"/>
    </source>
</evidence>
<keyword evidence="2" id="KW-1185">Reference proteome</keyword>